<evidence type="ECO:0000313" key="3">
    <source>
        <dbReference type="Proteomes" id="UP000789572"/>
    </source>
</evidence>
<dbReference type="EMBL" id="CAJVPJ010002983">
    <property type="protein sequence ID" value="CAG8632597.1"/>
    <property type="molecule type" value="Genomic_DNA"/>
</dbReference>
<comment type="caution">
    <text evidence="2">The sequence shown here is derived from an EMBL/GenBank/DDBJ whole genome shotgun (WGS) entry which is preliminary data.</text>
</comment>
<feature type="region of interest" description="Disordered" evidence="1">
    <location>
        <begin position="26"/>
        <end position="57"/>
    </location>
</feature>
<sequence length="129" mass="14487">MRSEHTPKIFFNYRLLKPESTHSQSNFFECLPPSTDSTGLEKKKVERTSISDKTKTLNGALHSLTPNRLLATEPPPNSHPLWANILTGYLSSLAITTEHSSFQSTPTSRDTKHLTGFSHSTLRHIDQTI</sequence>
<gene>
    <name evidence="2" type="ORF">POCULU_LOCUS8973</name>
</gene>
<dbReference type="Proteomes" id="UP000789572">
    <property type="component" value="Unassembled WGS sequence"/>
</dbReference>
<organism evidence="2 3">
    <name type="scientific">Paraglomus occultum</name>
    <dbReference type="NCBI Taxonomy" id="144539"/>
    <lineage>
        <taxon>Eukaryota</taxon>
        <taxon>Fungi</taxon>
        <taxon>Fungi incertae sedis</taxon>
        <taxon>Mucoromycota</taxon>
        <taxon>Glomeromycotina</taxon>
        <taxon>Glomeromycetes</taxon>
        <taxon>Paraglomerales</taxon>
        <taxon>Paraglomeraceae</taxon>
        <taxon>Paraglomus</taxon>
    </lineage>
</organism>
<feature type="compositionally biased region" description="Basic and acidic residues" evidence="1">
    <location>
        <begin position="39"/>
        <end position="55"/>
    </location>
</feature>
<evidence type="ECO:0000256" key="1">
    <source>
        <dbReference type="SAM" id="MobiDB-lite"/>
    </source>
</evidence>
<name>A0A9N9DEH6_9GLOM</name>
<accession>A0A9N9DEH6</accession>
<protein>
    <submittedName>
        <fullName evidence="2">4972_t:CDS:1</fullName>
    </submittedName>
</protein>
<evidence type="ECO:0000313" key="2">
    <source>
        <dbReference type="EMBL" id="CAG8632597.1"/>
    </source>
</evidence>
<proteinExistence type="predicted"/>
<keyword evidence="3" id="KW-1185">Reference proteome</keyword>
<dbReference type="AlphaFoldDB" id="A0A9N9DEH6"/>
<reference evidence="2" key="1">
    <citation type="submission" date="2021-06" db="EMBL/GenBank/DDBJ databases">
        <authorList>
            <person name="Kallberg Y."/>
            <person name="Tangrot J."/>
            <person name="Rosling A."/>
        </authorList>
    </citation>
    <scope>NUCLEOTIDE SEQUENCE</scope>
    <source>
        <strain evidence="2">IA702</strain>
    </source>
</reference>